<keyword evidence="5 6" id="KW-0472">Membrane</keyword>
<dbReference type="Proteomes" id="UP000541444">
    <property type="component" value="Unassembled WGS sequence"/>
</dbReference>
<evidence type="ECO:0000256" key="6">
    <source>
        <dbReference type="SAM" id="Phobius"/>
    </source>
</evidence>
<evidence type="ECO:0000256" key="2">
    <source>
        <dbReference type="ARBA" id="ARBA00022475"/>
    </source>
</evidence>
<feature type="transmembrane region" description="Helical" evidence="6">
    <location>
        <begin position="44"/>
        <end position="68"/>
    </location>
</feature>
<accession>A0A7J7MTI1</accession>
<evidence type="ECO:0000256" key="4">
    <source>
        <dbReference type="ARBA" id="ARBA00022989"/>
    </source>
</evidence>
<reference evidence="7 8" key="1">
    <citation type="journal article" date="2020" name="IScience">
        <title>Genome Sequencing of the Endangered Kingdonia uniflora (Circaeasteraceae, Ranunculales) Reveals Potential Mechanisms of Evolutionary Specialization.</title>
        <authorList>
            <person name="Sun Y."/>
            <person name="Deng T."/>
            <person name="Zhang A."/>
            <person name="Moore M.J."/>
            <person name="Landis J.B."/>
            <person name="Lin N."/>
            <person name="Zhang H."/>
            <person name="Zhang X."/>
            <person name="Huang J."/>
            <person name="Zhang X."/>
            <person name="Sun H."/>
            <person name="Wang H."/>
        </authorList>
    </citation>
    <scope>NUCLEOTIDE SEQUENCE [LARGE SCALE GENOMIC DNA]</scope>
    <source>
        <strain evidence="7">TB1705</strain>
        <tissue evidence="7">Leaf</tissue>
    </source>
</reference>
<dbReference type="PANTHER" id="PTHR12677">
    <property type="entry name" value="GOLGI APPARATUS MEMBRANE PROTEIN TVP38-RELATED"/>
    <property type="match status" value="1"/>
</dbReference>
<keyword evidence="3 6" id="KW-0812">Transmembrane</keyword>
<organism evidence="7 8">
    <name type="scientific">Kingdonia uniflora</name>
    <dbReference type="NCBI Taxonomy" id="39325"/>
    <lineage>
        <taxon>Eukaryota</taxon>
        <taxon>Viridiplantae</taxon>
        <taxon>Streptophyta</taxon>
        <taxon>Embryophyta</taxon>
        <taxon>Tracheophyta</taxon>
        <taxon>Spermatophyta</taxon>
        <taxon>Magnoliopsida</taxon>
        <taxon>Ranunculales</taxon>
        <taxon>Circaeasteraceae</taxon>
        <taxon>Kingdonia</taxon>
    </lineage>
</organism>
<keyword evidence="8" id="KW-1185">Reference proteome</keyword>
<evidence type="ECO:0000256" key="5">
    <source>
        <dbReference type="ARBA" id="ARBA00023136"/>
    </source>
</evidence>
<dbReference type="PANTHER" id="PTHR12677:SF24">
    <property type="entry name" value="OS07G0655900 PROTEIN"/>
    <property type="match status" value="1"/>
</dbReference>
<feature type="transmembrane region" description="Helical" evidence="6">
    <location>
        <begin position="88"/>
        <end position="111"/>
    </location>
</feature>
<dbReference type="EMBL" id="JACGCM010001242">
    <property type="protein sequence ID" value="KAF6157998.1"/>
    <property type="molecule type" value="Genomic_DNA"/>
</dbReference>
<protein>
    <submittedName>
        <fullName evidence="7">Uncharacterized protein</fullName>
    </submittedName>
</protein>
<gene>
    <name evidence="7" type="ORF">GIB67_008127</name>
</gene>
<dbReference type="GO" id="GO:0005886">
    <property type="term" value="C:plasma membrane"/>
    <property type="evidence" value="ECO:0007669"/>
    <property type="project" value="UniProtKB-SubCell"/>
</dbReference>
<dbReference type="InterPro" id="IPR015414">
    <property type="entry name" value="TMEM64"/>
</dbReference>
<proteinExistence type="predicted"/>
<evidence type="ECO:0000256" key="3">
    <source>
        <dbReference type="ARBA" id="ARBA00022692"/>
    </source>
</evidence>
<dbReference type="AlphaFoldDB" id="A0A7J7MTI1"/>
<evidence type="ECO:0000313" key="7">
    <source>
        <dbReference type="EMBL" id="KAF6157998.1"/>
    </source>
</evidence>
<comment type="subcellular location">
    <subcellularLocation>
        <location evidence="1">Cell membrane</location>
        <topology evidence="1">Multi-pass membrane protein</topology>
    </subcellularLocation>
</comment>
<sequence>MASSIASRPLVTIQPLEGDMSTDGSNTIPFLISSKLQSQSCVRVVAYIPLTVLAVPASVLTDIFNFIYDYNFIWHHLSIYHLGGGDLLGLHMGFVADSLGATIGATAAFLLGRTYHQKAGLCKGYPSELLKWEYMIRGLVLDKKTSLILKVSYLATLDYRWKDSEHNERETGVYNSVKGVNVVMGHC</sequence>
<keyword evidence="4 6" id="KW-1133">Transmembrane helix</keyword>
<comment type="caution">
    <text evidence="7">The sequence shown here is derived from an EMBL/GenBank/DDBJ whole genome shotgun (WGS) entry which is preliminary data.</text>
</comment>
<keyword evidence="2" id="KW-1003">Cell membrane</keyword>
<evidence type="ECO:0000313" key="8">
    <source>
        <dbReference type="Proteomes" id="UP000541444"/>
    </source>
</evidence>
<dbReference type="OrthoDB" id="1808002at2759"/>
<name>A0A7J7MTI1_9MAGN</name>
<evidence type="ECO:0000256" key="1">
    <source>
        <dbReference type="ARBA" id="ARBA00004651"/>
    </source>
</evidence>